<proteinExistence type="predicted"/>
<accession>A0A1M5RZF1</accession>
<reference evidence="1 2" key="1">
    <citation type="submission" date="2016-11" db="EMBL/GenBank/DDBJ databases">
        <authorList>
            <person name="Jaros S."/>
            <person name="Januszkiewicz K."/>
            <person name="Wedrychowicz H."/>
        </authorList>
    </citation>
    <scope>NUCLEOTIDE SEQUENCE [LARGE SCALE GENOMIC DNA]</scope>
    <source>
        <strain evidence="1 2">GAS242</strain>
    </source>
</reference>
<evidence type="ECO:0000313" key="2">
    <source>
        <dbReference type="Proteomes" id="UP000190675"/>
    </source>
</evidence>
<protein>
    <submittedName>
        <fullName evidence="1">Uncharacterized protein</fullName>
    </submittedName>
</protein>
<dbReference type="AlphaFoldDB" id="A0A1M5RZF1"/>
<evidence type="ECO:0000313" key="1">
    <source>
        <dbReference type="EMBL" id="SHH31579.1"/>
    </source>
</evidence>
<sequence>MFFFDSLIVGRGLGSFTAPRFAFRAVSRRELRLTTNFLVSRTAAELIGRTKFAFAGGTSYAAAPLSDVVRVSCPRIVLTVVGSGSRSSPATIDAVTLVANNPPISARLKAAIQTVLVNLAPDARSRVFATVKNEFNQP</sequence>
<gene>
    <name evidence="1" type="ORF">SAMN05444169_6854</name>
</gene>
<dbReference type="Proteomes" id="UP000190675">
    <property type="component" value="Chromosome I"/>
</dbReference>
<name>A0A1M5RZF1_9BRAD</name>
<dbReference type="EMBL" id="LT670818">
    <property type="protein sequence ID" value="SHH31579.1"/>
    <property type="molecule type" value="Genomic_DNA"/>
</dbReference>
<organism evidence="1 2">
    <name type="scientific">Bradyrhizobium erythrophlei</name>
    <dbReference type="NCBI Taxonomy" id="1437360"/>
    <lineage>
        <taxon>Bacteria</taxon>
        <taxon>Pseudomonadati</taxon>
        <taxon>Pseudomonadota</taxon>
        <taxon>Alphaproteobacteria</taxon>
        <taxon>Hyphomicrobiales</taxon>
        <taxon>Nitrobacteraceae</taxon>
        <taxon>Bradyrhizobium</taxon>
    </lineage>
</organism>